<comment type="caution">
    <text evidence="1">The sequence shown here is derived from an EMBL/GenBank/DDBJ whole genome shotgun (WGS) entry which is preliminary data.</text>
</comment>
<evidence type="ECO:0008006" key="3">
    <source>
        <dbReference type="Google" id="ProtNLM"/>
    </source>
</evidence>
<evidence type="ECO:0000313" key="1">
    <source>
        <dbReference type="EMBL" id="MXG90162.1"/>
    </source>
</evidence>
<evidence type="ECO:0000313" key="2">
    <source>
        <dbReference type="Proteomes" id="UP000473325"/>
    </source>
</evidence>
<reference evidence="1 2" key="1">
    <citation type="submission" date="2019-12" db="EMBL/GenBank/DDBJ databases">
        <authorList>
            <person name="Kun Z."/>
        </authorList>
    </citation>
    <scope>NUCLEOTIDE SEQUENCE [LARGE SCALE GENOMIC DNA]</scope>
    <source>
        <strain evidence="1 2">YIM 123512</strain>
    </source>
</reference>
<proteinExistence type="predicted"/>
<dbReference type="EMBL" id="WUEK01000006">
    <property type="protein sequence ID" value="MXG90162.1"/>
    <property type="molecule type" value="Genomic_DNA"/>
</dbReference>
<protein>
    <recommendedName>
        <fullName evidence="3">Transcriptional regulator, AbiEi antitoxin, Type IV TA system</fullName>
    </recommendedName>
</protein>
<gene>
    <name evidence="1" type="ORF">GRQ65_11430</name>
</gene>
<accession>A0A6L7F1B0</accession>
<organism evidence="1 2">
    <name type="scientific">Nocardioides flavescens</name>
    <dbReference type="NCBI Taxonomy" id="2691959"/>
    <lineage>
        <taxon>Bacteria</taxon>
        <taxon>Bacillati</taxon>
        <taxon>Actinomycetota</taxon>
        <taxon>Actinomycetes</taxon>
        <taxon>Propionibacteriales</taxon>
        <taxon>Nocardioidaceae</taxon>
        <taxon>Nocardioides</taxon>
    </lineage>
</organism>
<dbReference type="Proteomes" id="UP000473325">
    <property type="component" value="Unassembled WGS sequence"/>
</dbReference>
<keyword evidence="2" id="KW-1185">Reference proteome</keyword>
<dbReference type="RefSeq" id="WP_160878091.1">
    <property type="nucleotide sequence ID" value="NZ_WUEK01000006.1"/>
</dbReference>
<dbReference type="AlphaFoldDB" id="A0A6L7F1B0"/>
<sequence>MLSPSVTAAMARQRGLILRRQLVESGLGLDDITRKVRTGALVAVRRGVYTAPDVWAAADVRRGRPLLRAYAASLNMSVPHLLSHESAALAHGMDVMKVESELVHITRFGVQGCRKRHGVCHHLAPFEPWQIVEVDGVPMLDRARTALDIARNHGQTGLAFGVVACDSALRLGTRRDELDAALAPMRCWPNVTVAREAVALSDAGSDSVAESLGRLVLTGLGVGPVQTQFGLRDGDKEAWVDLRVGRHLVEVDGKVKYQRDGLADRPAEEVVWEEKKRQDWICALGFGMSRLVWADLVPERRAVTSARLLREVESTRRRFGDDLGDVASYVVPGPRPRRPRAS</sequence>
<name>A0A6L7F1B0_9ACTN</name>